<dbReference type="PANTHER" id="PTHR39339:SF1">
    <property type="entry name" value="CHAD DOMAIN-CONTAINING PROTEIN"/>
    <property type="match status" value="1"/>
</dbReference>
<evidence type="ECO:0000259" key="1">
    <source>
        <dbReference type="PROSITE" id="PS51708"/>
    </source>
</evidence>
<evidence type="ECO:0000313" key="3">
    <source>
        <dbReference type="Proteomes" id="UP000598146"/>
    </source>
</evidence>
<proteinExistence type="predicted"/>
<dbReference type="Gene3D" id="1.40.20.10">
    <property type="entry name" value="CHAD domain"/>
    <property type="match status" value="1"/>
</dbReference>
<dbReference type="EMBL" id="JADQTO010000024">
    <property type="protein sequence ID" value="MBG0567068.1"/>
    <property type="molecule type" value="Genomic_DNA"/>
</dbReference>
<reference evidence="2" key="1">
    <citation type="submission" date="2020-11" db="EMBL/GenBank/DDBJ databases">
        <title>Isolation and identification of active actinomycetes.</title>
        <authorList>
            <person name="Sun X."/>
        </authorList>
    </citation>
    <scope>NUCLEOTIDE SEQUENCE</scope>
    <source>
        <strain evidence="2">NEAU-A11</strain>
    </source>
</reference>
<dbReference type="Pfam" id="PF05235">
    <property type="entry name" value="CHAD"/>
    <property type="match status" value="1"/>
</dbReference>
<protein>
    <submittedName>
        <fullName evidence="2">CHAD domain-containing protein</fullName>
    </submittedName>
</protein>
<gene>
    <name evidence="2" type="ORF">I4J89_37040</name>
</gene>
<comment type="caution">
    <text evidence="2">The sequence shown here is derived from an EMBL/GenBank/DDBJ whole genome shotgun (WGS) entry which is preliminary data.</text>
</comment>
<accession>A0A931CGY3</accession>
<dbReference type="AlphaFoldDB" id="A0A931CGY3"/>
<sequence>MRRSSFPPYLVVGQGQLLGFPEADESPLTVEALAAALTDDFAIEFGPPSVVHGADLDTFDRRLGAAGFSLHHLSDPAGQQLVLIPPGAHAPLTMPVTNAHWPALVTALPAGAVRDELAPLVTIRALMVLDERDHRIRHGELRNEDQKILARLQLIEQAADAPAWLSVNPLRGYGGDTRRAVRLLTAAGFPPIRPVQVALTRNDTGVRQVRIERSAPAITLLVAAWSEHLAVMRANLPGVLDDVDTEFLHDFRVALRRTRSILKLGRAALPKDVSDRWEPDLKWLGDLTTPVRDLDVYELGLPEMAGWLKAAGPADLQTFAVQLRRHRSAARRTLVRGLRSARFRNVLSGWADVLADLAGPPPGQASGLTVGELANRSIGRAYRRVVRGGADIDQGTPAEALHSLRKRCKELRYALELFAPISDRAARKRVVADLKDLQDVLGRFQDADVQKQTLYRFAEQMREAHAPTKALLAMGELVSHLDADQQRARGEFDRAFARFSRPAGRTRIRLLRVGR</sequence>
<dbReference type="RefSeq" id="WP_196418839.1">
    <property type="nucleotide sequence ID" value="NZ_JADQTO010000024.1"/>
</dbReference>
<dbReference type="InterPro" id="IPR007899">
    <property type="entry name" value="CHAD_dom"/>
</dbReference>
<dbReference type="PANTHER" id="PTHR39339">
    <property type="entry name" value="SLR1444 PROTEIN"/>
    <property type="match status" value="1"/>
</dbReference>
<organism evidence="2 3">
    <name type="scientific">Actinoplanes aureus</name>
    <dbReference type="NCBI Taxonomy" id="2792083"/>
    <lineage>
        <taxon>Bacteria</taxon>
        <taxon>Bacillati</taxon>
        <taxon>Actinomycetota</taxon>
        <taxon>Actinomycetes</taxon>
        <taxon>Micromonosporales</taxon>
        <taxon>Micromonosporaceae</taxon>
        <taxon>Actinoplanes</taxon>
    </lineage>
</organism>
<feature type="domain" description="CHAD" evidence="1">
    <location>
        <begin position="214"/>
        <end position="501"/>
    </location>
</feature>
<name>A0A931CGY3_9ACTN</name>
<dbReference type="Proteomes" id="UP000598146">
    <property type="component" value="Unassembled WGS sequence"/>
</dbReference>
<evidence type="ECO:0000313" key="2">
    <source>
        <dbReference type="EMBL" id="MBG0567068.1"/>
    </source>
</evidence>
<dbReference type="PROSITE" id="PS51708">
    <property type="entry name" value="CHAD"/>
    <property type="match status" value="1"/>
</dbReference>
<keyword evidence="3" id="KW-1185">Reference proteome</keyword>
<dbReference type="InterPro" id="IPR038186">
    <property type="entry name" value="CHAD_dom_sf"/>
</dbReference>
<dbReference type="SMART" id="SM00880">
    <property type="entry name" value="CHAD"/>
    <property type="match status" value="1"/>
</dbReference>